<gene>
    <name evidence="3" type="ORF">V5E97_28085</name>
</gene>
<name>A0AAU7CAA0_9BACT</name>
<evidence type="ECO:0000256" key="1">
    <source>
        <dbReference type="SAM" id="SignalP"/>
    </source>
</evidence>
<reference evidence="3" key="1">
    <citation type="submission" date="2024-05" db="EMBL/GenBank/DDBJ databases">
        <title>Planctomycetes of the genus Singulisphaera possess chitinolytic capabilities.</title>
        <authorList>
            <person name="Ivanova A."/>
        </authorList>
    </citation>
    <scope>NUCLEOTIDE SEQUENCE</scope>
    <source>
        <strain evidence="3">Ch08T</strain>
    </source>
</reference>
<feature type="chain" id="PRO_5043851296" evidence="1">
    <location>
        <begin position="24"/>
        <end position="483"/>
    </location>
</feature>
<accession>A0AAU7CAA0</accession>
<dbReference type="RefSeq" id="WP_406694908.1">
    <property type="nucleotide sequence ID" value="NZ_CP155447.1"/>
</dbReference>
<dbReference type="AlphaFoldDB" id="A0AAU7CAA0"/>
<feature type="domain" description="Neutral/alkaline non-lysosomal ceramidase N-terminal" evidence="2">
    <location>
        <begin position="54"/>
        <end position="286"/>
    </location>
</feature>
<dbReference type="Pfam" id="PF04734">
    <property type="entry name" value="Ceramidase_alk"/>
    <property type="match status" value="1"/>
</dbReference>
<sequence>MMIAMAWMAFGLTLPGSVRSAQAADPKPTFRAGAATSNISPSLGMSINGNMHDGKTSHIHDELHARALVLDDGKTKLAIIVCDSCMIPREVISDAKRLIRERSKLEPDHVLISATHAHSCPTAGSVFQSDPDPKYLKFLAVRIADAAQRAINNLEPAKIGWGAGKNAEQVFNRRWKMKPGTIPADPFGKTTDRARMNPGVASPDLVEPAGPIDPEVPVISLRSAEGRPIALLANYSLHYVGGVGNGHASADYYGAFADRAKELIEGDRLDPPFVAMMSNGTSGDINNINFREARQPSPPYGRIKLVANELATEAVRVARAVEYRDDITLDARAADLKLGVRQPNPEELAAAEATIAQAKKGRDLSTMAELYARESILLNKYPKQVDVNVQALRIGGLAIVAIPCEVFVEIGLKIKAESPIKPAFTIELANGYNGYLPTKEQHELGGYETWRARSSYLEVDAASKITAKALDLLQELEKARAAH</sequence>
<evidence type="ECO:0000313" key="3">
    <source>
        <dbReference type="EMBL" id="XBH02166.1"/>
    </source>
</evidence>
<protein>
    <submittedName>
        <fullName evidence="3">Neutral/alkaline non-lysosomal ceramidase N-terminal domain-containing protein</fullName>
    </submittedName>
</protein>
<proteinExistence type="predicted"/>
<organism evidence="3">
    <name type="scientific">Singulisphaera sp. Ch08</name>
    <dbReference type="NCBI Taxonomy" id="3120278"/>
    <lineage>
        <taxon>Bacteria</taxon>
        <taxon>Pseudomonadati</taxon>
        <taxon>Planctomycetota</taxon>
        <taxon>Planctomycetia</taxon>
        <taxon>Isosphaerales</taxon>
        <taxon>Isosphaeraceae</taxon>
        <taxon>Singulisphaera</taxon>
    </lineage>
</organism>
<dbReference type="EMBL" id="CP155447">
    <property type="protein sequence ID" value="XBH02166.1"/>
    <property type="molecule type" value="Genomic_DNA"/>
</dbReference>
<keyword evidence="1" id="KW-0732">Signal</keyword>
<feature type="signal peptide" evidence="1">
    <location>
        <begin position="1"/>
        <end position="23"/>
    </location>
</feature>
<dbReference type="InterPro" id="IPR031329">
    <property type="entry name" value="NEUT/ALK_ceramidase_N"/>
</dbReference>
<evidence type="ECO:0000259" key="2">
    <source>
        <dbReference type="Pfam" id="PF04734"/>
    </source>
</evidence>